<dbReference type="GO" id="GO:0033588">
    <property type="term" value="C:elongator holoenzyme complex"/>
    <property type="evidence" value="ECO:0007669"/>
    <property type="project" value="InterPro"/>
</dbReference>
<dbReference type="EMBL" id="GL883123">
    <property type="protein sequence ID" value="EGG03690.1"/>
    <property type="molecule type" value="Genomic_DNA"/>
</dbReference>
<evidence type="ECO:0000256" key="3">
    <source>
        <dbReference type="ARBA" id="ARBA00005043"/>
    </source>
</evidence>
<dbReference type="GO" id="GO:0002098">
    <property type="term" value="P:tRNA wobble uridine modification"/>
    <property type="evidence" value="ECO:0007669"/>
    <property type="project" value="InterPro"/>
</dbReference>
<dbReference type="STRING" id="747676.F4RVD0"/>
<evidence type="ECO:0000313" key="11">
    <source>
        <dbReference type="Proteomes" id="UP000001072"/>
    </source>
</evidence>
<dbReference type="PANTHER" id="PTHR15641">
    <property type="entry name" value="ELONGATOR COMPLEX PROTEIN 5"/>
    <property type="match status" value="1"/>
</dbReference>
<dbReference type="Pfam" id="PF10483">
    <property type="entry name" value="Elong_Iki1"/>
    <property type="match status" value="1"/>
</dbReference>
<dbReference type="OrthoDB" id="166907at2759"/>
<dbReference type="GO" id="GO:0000049">
    <property type="term" value="F:tRNA binding"/>
    <property type="evidence" value="ECO:0007669"/>
    <property type="project" value="TreeGrafter"/>
</dbReference>
<dbReference type="AlphaFoldDB" id="F4RVD0"/>
<feature type="region of interest" description="Disordered" evidence="9">
    <location>
        <begin position="158"/>
        <end position="189"/>
    </location>
</feature>
<evidence type="ECO:0000313" key="10">
    <source>
        <dbReference type="EMBL" id="EGG03690.1"/>
    </source>
</evidence>
<dbReference type="HOGENOM" id="CLU_1434727_0_0_1"/>
<evidence type="ECO:0000256" key="7">
    <source>
        <dbReference type="ARBA" id="ARBA00022694"/>
    </source>
</evidence>
<keyword evidence="6" id="KW-0963">Cytoplasm</keyword>
<sequence>MNPYTSNSILIPQALLIPPSSSSSSSHTGSCLVSWTSKNLPTSVFFESTSLNLNLLTHQKKTASVLHGIEALKLDSTDLEFPKLIPVSIEEITIKPIRRIFKPSQQNDPMNELQDQVTFNLSLTEQQRTDRDQVQLPFLPKRNQDGIVIQAPGEIYDGSFQPQSKSNGLIVYEPDSADDMDNEEPDDEL</sequence>
<evidence type="ECO:0000256" key="2">
    <source>
        <dbReference type="ARBA" id="ARBA00004496"/>
    </source>
</evidence>
<evidence type="ECO:0000256" key="4">
    <source>
        <dbReference type="ARBA" id="ARBA00009567"/>
    </source>
</evidence>
<dbReference type="Proteomes" id="UP000001072">
    <property type="component" value="Unassembled WGS sequence"/>
</dbReference>
<dbReference type="KEGG" id="mlr:MELLADRAFT_53183"/>
<name>F4RVD0_MELLP</name>
<dbReference type="GO" id="GO:0005634">
    <property type="term" value="C:nucleus"/>
    <property type="evidence" value="ECO:0007669"/>
    <property type="project" value="UniProtKB-SubCell"/>
</dbReference>
<gene>
    <name evidence="10" type="ORF">MELLADRAFT_53183</name>
</gene>
<dbReference type="UniPathway" id="UPA00988"/>
<accession>F4RVD0</accession>
<organism evidence="11">
    <name type="scientific">Melampsora larici-populina (strain 98AG31 / pathotype 3-4-7)</name>
    <name type="common">Poplar leaf rust fungus</name>
    <dbReference type="NCBI Taxonomy" id="747676"/>
    <lineage>
        <taxon>Eukaryota</taxon>
        <taxon>Fungi</taxon>
        <taxon>Dikarya</taxon>
        <taxon>Basidiomycota</taxon>
        <taxon>Pucciniomycotina</taxon>
        <taxon>Pucciniomycetes</taxon>
        <taxon>Pucciniales</taxon>
        <taxon>Melampsoraceae</taxon>
        <taxon>Melampsora</taxon>
    </lineage>
</organism>
<proteinExistence type="inferred from homology"/>
<dbReference type="VEuPathDB" id="FungiDB:MELLADRAFT_53183"/>
<evidence type="ECO:0000256" key="6">
    <source>
        <dbReference type="ARBA" id="ARBA00022490"/>
    </source>
</evidence>
<keyword evidence="11" id="KW-1185">Reference proteome</keyword>
<keyword evidence="8" id="KW-0539">Nucleus</keyword>
<comment type="pathway">
    <text evidence="3">tRNA modification; 5-methoxycarbonylmethyl-2-thiouridine-tRNA biosynthesis.</text>
</comment>
<dbReference type="GeneID" id="18928855"/>
<protein>
    <recommendedName>
        <fullName evidence="5">Elongator complex protein 5</fullName>
    </recommendedName>
</protein>
<evidence type="ECO:0000256" key="8">
    <source>
        <dbReference type="ARBA" id="ARBA00023242"/>
    </source>
</evidence>
<dbReference type="PANTHER" id="PTHR15641:SF1">
    <property type="entry name" value="ELONGATOR COMPLEX PROTEIN 5"/>
    <property type="match status" value="1"/>
</dbReference>
<dbReference type="InParanoid" id="F4RVD0"/>
<comment type="subcellular location">
    <subcellularLocation>
        <location evidence="2">Cytoplasm</location>
    </subcellularLocation>
    <subcellularLocation>
        <location evidence="1">Nucleus</location>
    </subcellularLocation>
</comment>
<dbReference type="InterPro" id="IPR019519">
    <property type="entry name" value="Elp5"/>
</dbReference>
<dbReference type="GO" id="GO:0005829">
    <property type="term" value="C:cytosol"/>
    <property type="evidence" value="ECO:0007669"/>
    <property type="project" value="TreeGrafter"/>
</dbReference>
<dbReference type="eggNOG" id="ENOG502SDSR">
    <property type="taxonomic scope" value="Eukaryota"/>
</dbReference>
<feature type="compositionally biased region" description="Acidic residues" evidence="9">
    <location>
        <begin position="175"/>
        <end position="189"/>
    </location>
</feature>
<keyword evidence="7" id="KW-0819">tRNA processing</keyword>
<evidence type="ECO:0000256" key="5">
    <source>
        <dbReference type="ARBA" id="ARBA00020264"/>
    </source>
</evidence>
<evidence type="ECO:0000256" key="9">
    <source>
        <dbReference type="SAM" id="MobiDB-lite"/>
    </source>
</evidence>
<evidence type="ECO:0000256" key="1">
    <source>
        <dbReference type="ARBA" id="ARBA00004123"/>
    </source>
</evidence>
<reference evidence="11" key="1">
    <citation type="journal article" date="2011" name="Proc. Natl. Acad. Sci. U.S.A.">
        <title>Obligate biotrophy features unraveled by the genomic analysis of rust fungi.</title>
        <authorList>
            <person name="Duplessis S."/>
            <person name="Cuomo C.A."/>
            <person name="Lin Y.-C."/>
            <person name="Aerts A."/>
            <person name="Tisserant E."/>
            <person name="Veneault-Fourrey C."/>
            <person name="Joly D.L."/>
            <person name="Hacquard S."/>
            <person name="Amselem J."/>
            <person name="Cantarel B.L."/>
            <person name="Chiu R."/>
            <person name="Coutinho P.M."/>
            <person name="Feau N."/>
            <person name="Field M."/>
            <person name="Frey P."/>
            <person name="Gelhaye E."/>
            <person name="Goldberg J."/>
            <person name="Grabherr M.G."/>
            <person name="Kodira C.D."/>
            <person name="Kohler A."/>
            <person name="Kuees U."/>
            <person name="Lindquist E.A."/>
            <person name="Lucas S.M."/>
            <person name="Mago R."/>
            <person name="Mauceli E."/>
            <person name="Morin E."/>
            <person name="Murat C."/>
            <person name="Pangilinan J.L."/>
            <person name="Park R."/>
            <person name="Pearson M."/>
            <person name="Quesneville H."/>
            <person name="Rouhier N."/>
            <person name="Sakthikumar S."/>
            <person name="Salamov A.A."/>
            <person name="Schmutz J."/>
            <person name="Selles B."/>
            <person name="Shapiro H."/>
            <person name="Tanguay P."/>
            <person name="Tuskan G.A."/>
            <person name="Henrissat B."/>
            <person name="Van de Peer Y."/>
            <person name="Rouze P."/>
            <person name="Ellis J.G."/>
            <person name="Dodds P.N."/>
            <person name="Schein J.E."/>
            <person name="Zhong S."/>
            <person name="Hamelin R.C."/>
            <person name="Grigoriev I.V."/>
            <person name="Szabo L.J."/>
            <person name="Martin F."/>
        </authorList>
    </citation>
    <scope>NUCLEOTIDE SEQUENCE [LARGE SCALE GENOMIC DNA]</scope>
    <source>
        <strain evidence="11">98AG31 / pathotype 3-4-7</strain>
    </source>
</reference>
<dbReference type="RefSeq" id="XP_007413137.1">
    <property type="nucleotide sequence ID" value="XM_007413075.1"/>
</dbReference>
<comment type="similarity">
    <text evidence="4">Belongs to the ELP5 family.</text>
</comment>